<evidence type="ECO:0000259" key="9">
    <source>
        <dbReference type="PROSITE" id="PS50850"/>
    </source>
</evidence>
<feature type="domain" description="Major facilitator superfamily (MFS) profile" evidence="9">
    <location>
        <begin position="11"/>
        <end position="411"/>
    </location>
</feature>
<sequence length="435" mass="47057">MTKQWKIRNRTLLILWLIYIVAFLDRANFSVAAPYIAKELGLSAGQIGLVMSAFIFGYGWFQVIGGLLADRIGSRKTMLIALTWWTVFTAATGMATGLVSMVIVRFLFGVGEAFQPPAAFKAVSVWFPKSERLRATSFMSGATALAPAVTPLIVVWFVQSFGWRTMFYAFAIPGILVAILVYRHLYSRPSEHPDITQAEQNEILEGQPASNQTDKLTLLQAFKVPKLLILCIIYLVYDITYWGFFSWMPSYLVDVRHFAMVKMGIYASLPFLAGFVGLMLANTIGTKIFGGNKSRFLSAIWVIGAASLFAAFQVDSAEACIALMALTAGFGIFMAQGPFWALVTESMPSQAMGVLSAVINGAGKIGGSIAPLAIGLSISATGGSYQSAFTLMAGCLLVCAVLVLFTQEKSKTANSDSYSENSPSAKAMTKPVSAP</sequence>
<dbReference type="InterPro" id="IPR020846">
    <property type="entry name" value="MFS_dom"/>
</dbReference>
<evidence type="ECO:0000256" key="2">
    <source>
        <dbReference type="ARBA" id="ARBA00022475"/>
    </source>
</evidence>
<feature type="compositionally biased region" description="Polar residues" evidence="7">
    <location>
        <begin position="412"/>
        <end position="424"/>
    </location>
</feature>
<dbReference type="InterPro" id="IPR036259">
    <property type="entry name" value="MFS_trans_sf"/>
</dbReference>
<accession>A0A1Y3P7P7</accession>
<dbReference type="Pfam" id="PF07690">
    <property type="entry name" value="MFS_1"/>
    <property type="match status" value="1"/>
</dbReference>
<evidence type="ECO:0000313" key="10">
    <source>
        <dbReference type="EMBL" id="OUM75838.1"/>
    </source>
</evidence>
<feature type="transmembrane region" description="Helical" evidence="8">
    <location>
        <begin position="384"/>
        <end position="405"/>
    </location>
</feature>
<comment type="subcellular location">
    <subcellularLocation>
        <location evidence="1">Cell membrane</location>
        <topology evidence="1">Multi-pass membrane protein</topology>
    </subcellularLocation>
</comment>
<feature type="transmembrane region" description="Helical" evidence="8">
    <location>
        <begin position="165"/>
        <end position="182"/>
    </location>
</feature>
<comment type="caution">
    <text evidence="10">The sequence shown here is derived from an EMBL/GenBank/DDBJ whole genome shotgun (WGS) entry which is preliminary data.</text>
</comment>
<organism evidence="10 11">
    <name type="scientific">Pseudomonas caspiana</name>
    <dbReference type="NCBI Taxonomy" id="1451454"/>
    <lineage>
        <taxon>Bacteria</taxon>
        <taxon>Pseudomonadati</taxon>
        <taxon>Pseudomonadota</taxon>
        <taxon>Gammaproteobacteria</taxon>
        <taxon>Pseudomonadales</taxon>
        <taxon>Pseudomonadaceae</taxon>
        <taxon>Pseudomonas</taxon>
    </lineage>
</organism>
<feature type="region of interest" description="Disordered" evidence="7">
    <location>
        <begin position="412"/>
        <end position="435"/>
    </location>
</feature>
<dbReference type="InterPro" id="IPR050382">
    <property type="entry name" value="MFS_Na/Anion_cotransporter"/>
</dbReference>
<evidence type="ECO:0000256" key="5">
    <source>
        <dbReference type="ARBA" id="ARBA00023136"/>
    </source>
</evidence>
<reference evidence="10 11" key="1">
    <citation type="journal article" date="2017" name="Syst. Appl. Microbiol.">
        <title>Pseudomonas caspiana sp. nov., a citrus pathogen in the Pseudomonas syringae phylogenetic group.</title>
        <authorList>
            <person name="Busquets A."/>
            <person name="Gomila M."/>
            <person name="Beiki F."/>
            <person name="Mulet M."/>
            <person name="Rahimian H."/>
            <person name="Garcia-Valdes E."/>
            <person name="Lalucat J."/>
        </authorList>
    </citation>
    <scope>NUCLEOTIDE SEQUENCE [LARGE SCALE GENOMIC DNA]</scope>
    <source>
        <strain evidence="10 11">FBF102</strain>
    </source>
</reference>
<evidence type="ECO:0000313" key="11">
    <source>
        <dbReference type="Proteomes" id="UP000195440"/>
    </source>
</evidence>
<feature type="transmembrane region" description="Helical" evidence="8">
    <location>
        <begin position="354"/>
        <end position="378"/>
    </location>
</feature>
<dbReference type="Gene3D" id="1.20.1250.20">
    <property type="entry name" value="MFS general substrate transporter like domains"/>
    <property type="match status" value="2"/>
</dbReference>
<dbReference type="PROSITE" id="PS50850">
    <property type="entry name" value="MFS"/>
    <property type="match status" value="1"/>
</dbReference>
<evidence type="ECO:0000256" key="4">
    <source>
        <dbReference type="ARBA" id="ARBA00022989"/>
    </source>
</evidence>
<keyword evidence="3 8" id="KW-0812">Transmembrane</keyword>
<evidence type="ECO:0000256" key="6">
    <source>
        <dbReference type="ARBA" id="ARBA00038514"/>
    </source>
</evidence>
<dbReference type="PANTHER" id="PTHR11662">
    <property type="entry name" value="SOLUTE CARRIER FAMILY 17"/>
    <property type="match status" value="1"/>
</dbReference>
<dbReference type="GO" id="GO:0022857">
    <property type="term" value="F:transmembrane transporter activity"/>
    <property type="evidence" value="ECO:0007669"/>
    <property type="project" value="InterPro"/>
</dbReference>
<comment type="similarity">
    <text evidence="6">Belongs to the major facilitator superfamily. Phthalate permease family.</text>
</comment>
<dbReference type="InterPro" id="IPR000849">
    <property type="entry name" value="Sugar_P_transporter"/>
</dbReference>
<protein>
    <recommendedName>
        <fullName evidence="9">Major facilitator superfamily (MFS) profile domain-containing protein</fullName>
    </recommendedName>
</protein>
<evidence type="ECO:0000256" key="1">
    <source>
        <dbReference type="ARBA" id="ARBA00004651"/>
    </source>
</evidence>
<dbReference type="SUPFAM" id="SSF103473">
    <property type="entry name" value="MFS general substrate transporter"/>
    <property type="match status" value="1"/>
</dbReference>
<dbReference type="AlphaFoldDB" id="A0A1Y3P7P7"/>
<evidence type="ECO:0000256" key="7">
    <source>
        <dbReference type="SAM" id="MobiDB-lite"/>
    </source>
</evidence>
<dbReference type="PANTHER" id="PTHR11662:SF399">
    <property type="entry name" value="FI19708P1-RELATED"/>
    <property type="match status" value="1"/>
</dbReference>
<dbReference type="PIRSF" id="PIRSF002808">
    <property type="entry name" value="Hexose_phosphate_transp"/>
    <property type="match status" value="1"/>
</dbReference>
<dbReference type="GO" id="GO:0005886">
    <property type="term" value="C:plasma membrane"/>
    <property type="evidence" value="ECO:0007669"/>
    <property type="project" value="UniProtKB-SubCell"/>
</dbReference>
<feature type="transmembrane region" description="Helical" evidence="8">
    <location>
        <begin position="296"/>
        <end position="314"/>
    </location>
</feature>
<keyword evidence="5 8" id="KW-0472">Membrane</keyword>
<gene>
    <name evidence="10" type="ORF">AUC60_01670</name>
</gene>
<dbReference type="RefSeq" id="WP_087264341.1">
    <property type="nucleotide sequence ID" value="NZ_JBJGBV010000001.1"/>
</dbReference>
<evidence type="ECO:0000256" key="8">
    <source>
        <dbReference type="SAM" id="Phobius"/>
    </source>
</evidence>
<keyword evidence="4 8" id="KW-1133">Transmembrane helix</keyword>
<keyword evidence="11" id="KW-1185">Reference proteome</keyword>
<feature type="transmembrane region" description="Helical" evidence="8">
    <location>
        <begin position="265"/>
        <end position="284"/>
    </location>
</feature>
<proteinExistence type="inferred from homology"/>
<feature type="transmembrane region" description="Helical" evidence="8">
    <location>
        <begin position="320"/>
        <end position="342"/>
    </location>
</feature>
<feature type="transmembrane region" description="Helical" evidence="8">
    <location>
        <begin position="81"/>
        <end position="100"/>
    </location>
</feature>
<dbReference type="CDD" id="cd17319">
    <property type="entry name" value="MFS_ExuT_GudP_like"/>
    <property type="match status" value="1"/>
</dbReference>
<dbReference type="OrthoDB" id="9771451at2"/>
<feature type="transmembrane region" description="Helical" evidence="8">
    <location>
        <begin position="227"/>
        <end position="245"/>
    </location>
</feature>
<dbReference type="InterPro" id="IPR011701">
    <property type="entry name" value="MFS"/>
</dbReference>
<dbReference type="Proteomes" id="UP000195440">
    <property type="component" value="Unassembled WGS sequence"/>
</dbReference>
<dbReference type="EMBL" id="LOHF01000001">
    <property type="protein sequence ID" value="OUM75838.1"/>
    <property type="molecule type" value="Genomic_DNA"/>
</dbReference>
<feature type="transmembrane region" description="Helical" evidence="8">
    <location>
        <begin position="48"/>
        <end position="69"/>
    </location>
</feature>
<name>A0A1Y3P7P7_9PSED</name>
<keyword evidence="2" id="KW-1003">Cell membrane</keyword>
<evidence type="ECO:0000256" key="3">
    <source>
        <dbReference type="ARBA" id="ARBA00022692"/>
    </source>
</evidence>